<sequence length="177" mass="20799">MSMSVEEEKRILFANKKDGSSKMPNFDLAFQTSSSNVLVHSQVGPRLMNRPPQPSSFTEHVASALWDFVSSRPKELIITALSIGIALVIFRKIISPYLFNTYKNLLCYRYTLRQLKQALEENYEEYHWNDSDFCKAYLALYAAYREMRTVAKRDVRGRIDPADRRWREFDEIHTFDQ</sequence>
<gene>
    <name evidence="1" type="ORF">Tcan_10344</name>
</gene>
<dbReference type="AlphaFoldDB" id="A0A0B2VQP6"/>
<evidence type="ECO:0000313" key="2">
    <source>
        <dbReference type="Proteomes" id="UP000031036"/>
    </source>
</evidence>
<evidence type="ECO:0000313" key="1">
    <source>
        <dbReference type="EMBL" id="KHN85851.1"/>
    </source>
</evidence>
<dbReference type="EMBL" id="JPKZ01000726">
    <property type="protein sequence ID" value="KHN85851.1"/>
    <property type="molecule type" value="Genomic_DNA"/>
</dbReference>
<reference evidence="1 2" key="1">
    <citation type="submission" date="2014-11" db="EMBL/GenBank/DDBJ databases">
        <title>Genetic blueprint of the zoonotic pathogen Toxocara canis.</title>
        <authorList>
            <person name="Zhu X.-Q."/>
            <person name="Korhonen P.K."/>
            <person name="Cai H."/>
            <person name="Young N.D."/>
            <person name="Nejsum P."/>
            <person name="von Samson-Himmelstjerna G."/>
            <person name="Boag P.R."/>
            <person name="Tan P."/>
            <person name="Li Q."/>
            <person name="Min J."/>
            <person name="Yang Y."/>
            <person name="Wang X."/>
            <person name="Fang X."/>
            <person name="Hall R.S."/>
            <person name="Hofmann A."/>
            <person name="Sternberg P.W."/>
            <person name="Jex A.R."/>
            <person name="Gasser R.B."/>
        </authorList>
    </citation>
    <scope>NUCLEOTIDE SEQUENCE [LARGE SCALE GENOMIC DNA]</scope>
    <source>
        <strain evidence="1">PN_DK_2014</strain>
    </source>
</reference>
<keyword evidence="2" id="KW-1185">Reference proteome</keyword>
<comment type="caution">
    <text evidence="1">The sequence shown here is derived from an EMBL/GenBank/DDBJ whole genome shotgun (WGS) entry which is preliminary data.</text>
</comment>
<name>A0A0B2VQP6_TOXCA</name>
<dbReference type="OrthoDB" id="5848487at2759"/>
<proteinExistence type="predicted"/>
<accession>A0A0B2VQP6</accession>
<dbReference type="Proteomes" id="UP000031036">
    <property type="component" value="Unassembled WGS sequence"/>
</dbReference>
<dbReference type="OMA" id="AYREMRT"/>
<organism evidence="1 2">
    <name type="scientific">Toxocara canis</name>
    <name type="common">Canine roundworm</name>
    <dbReference type="NCBI Taxonomy" id="6265"/>
    <lineage>
        <taxon>Eukaryota</taxon>
        <taxon>Metazoa</taxon>
        <taxon>Ecdysozoa</taxon>
        <taxon>Nematoda</taxon>
        <taxon>Chromadorea</taxon>
        <taxon>Rhabditida</taxon>
        <taxon>Spirurina</taxon>
        <taxon>Ascaridomorpha</taxon>
        <taxon>Ascaridoidea</taxon>
        <taxon>Toxocaridae</taxon>
        <taxon>Toxocara</taxon>
    </lineage>
</organism>
<protein>
    <submittedName>
        <fullName evidence="1">Uncharacterized protein</fullName>
    </submittedName>
</protein>